<dbReference type="PANTHER" id="PTHR46696">
    <property type="entry name" value="P450, PUTATIVE (EUROFUNG)-RELATED"/>
    <property type="match status" value="1"/>
</dbReference>
<comment type="function">
    <text evidence="8">Involved in the coupling of aromatic side chains of the heptapeptide of vancomycin.</text>
</comment>
<keyword evidence="7 9" id="KW-0503">Monooxygenase</keyword>
<evidence type="ECO:0000256" key="1">
    <source>
        <dbReference type="ARBA" id="ARBA00004660"/>
    </source>
</evidence>
<dbReference type="InterPro" id="IPR001128">
    <property type="entry name" value="Cyt_P450"/>
</dbReference>
<reference evidence="10 11" key="1">
    <citation type="submission" date="2016-10" db="EMBL/GenBank/DDBJ databases">
        <authorList>
            <person name="de Groot N.N."/>
        </authorList>
    </citation>
    <scope>NUCLEOTIDE SEQUENCE [LARGE SCALE GENOMIC DNA]</scope>
    <source>
        <strain evidence="10 11">CPCC 202699</strain>
    </source>
</reference>
<keyword evidence="5 9" id="KW-0560">Oxidoreductase</keyword>
<dbReference type="SUPFAM" id="SSF48264">
    <property type="entry name" value="Cytochrome P450"/>
    <property type="match status" value="1"/>
</dbReference>
<dbReference type="InterPro" id="IPR036396">
    <property type="entry name" value="Cyt_P450_sf"/>
</dbReference>
<dbReference type="EMBL" id="FNON01000003">
    <property type="protein sequence ID" value="SDX63891.1"/>
    <property type="molecule type" value="Genomic_DNA"/>
</dbReference>
<evidence type="ECO:0000256" key="3">
    <source>
        <dbReference type="ARBA" id="ARBA00022617"/>
    </source>
</evidence>
<evidence type="ECO:0000256" key="4">
    <source>
        <dbReference type="ARBA" id="ARBA00022723"/>
    </source>
</evidence>
<evidence type="ECO:0000256" key="9">
    <source>
        <dbReference type="RuleBase" id="RU000461"/>
    </source>
</evidence>
<dbReference type="GO" id="GO:0005506">
    <property type="term" value="F:iron ion binding"/>
    <property type="evidence" value="ECO:0007669"/>
    <property type="project" value="InterPro"/>
</dbReference>
<proteinExistence type="inferred from homology"/>
<accession>A0A1H3DBX0</accession>
<gene>
    <name evidence="10" type="ORF">SAMN05421504_103330</name>
</gene>
<evidence type="ECO:0000256" key="7">
    <source>
        <dbReference type="ARBA" id="ARBA00023033"/>
    </source>
</evidence>
<dbReference type="Proteomes" id="UP000199515">
    <property type="component" value="Unassembled WGS sequence"/>
</dbReference>
<sequence>MRITTDRRDVDLSTVDLFDPMLYSDGDPHPIWTVMRETAPLHRQTLKDGRSFASVTRYADACKVLGDSKAFTSERGSLLEQLGHGDAAAGQMLVSTDAPRHTALRRPLQKAMTPRALAASADRVRAAARRVLETTDGDLAKSAFEFPMTFTGALMGLPEADWTDLVQWTSMAAAPDDPAFRIGSRGATLAIAHHELFSYFATQAKERPLGDDSLLDILSTMDADGAPLIEAEIVYNCYSLLLGANATTPHAFTGTVLALLDHPDQLEAARRDPSLVNSLVEEGLRWTSPANSFLRHAVDDIELSGGLVKAGEPVAVWVGSANRDPEAFEDPFRFDIRRTPNRHITFGFGPHYCLGAHLARMALRALFTEFLETVEHIELDGPVGHTRSNFVAGISTMPVRIKS</sequence>
<name>A0A1H3DBX0_9PSEU</name>
<dbReference type="InterPro" id="IPR002397">
    <property type="entry name" value="Cyt_P450_B"/>
</dbReference>
<dbReference type="GO" id="GO:0008395">
    <property type="term" value="F:steroid hydroxylase activity"/>
    <property type="evidence" value="ECO:0007669"/>
    <property type="project" value="TreeGrafter"/>
</dbReference>
<dbReference type="OrthoDB" id="5241086at2"/>
<keyword evidence="6 9" id="KW-0408">Iron</keyword>
<dbReference type="Pfam" id="PF00067">
    <property type="entry name" value="p450"/>
    <property type="match status" value="1"/>
</dbReference>
<evidence type="ECO:0000313" key="11">
    <source>
        <dbReference type="Proteomes" id="UP000199515"/>
    </source>
</evidence>
<dbReference type="GO" id="GO:0006707">
    <property type="term" value="P:cholesterol catabolic process"/>
    <property type="evidence" value="ECO:0007669"/>
    <property type="project" value="TreeGrafter"/>
</dbReference>
<protein>
    <submittedName>
        <fullName evidence="10">Cytochrome P450</fullName>
    </submittedName>
</protein>
<dbReference type="GO" id="GO:0020037">
    <property type="term" value="F:heme binding"/>
    <property type="evidence" value="ECO:0007669"/>
    <property type="project" value="InterPro"/>
</dbReference>
<comment type="similarity">
    <text evidence="2 9">Belongs to the cytochrome P450 family.</text>
</comment>
<evidence type="ECO:0000256" key="5">
    <source>
        <dbReference type="ARBA" id="ARBA00023002"/>
    </source>
</evidence>
<evidence type="ECO:0000256" key="2">
    <source>
        <dbReference type="ARBA" id="ARBA00010617"/>
    </source>
</evidence>
<dbReference type="RefSeq" id="WP_091289418.1">
    <property type="nucleotide sequence ID" value="NZ_FNON01000003.1"/>
</dbReference>
<dbReference type="PANTHER" id="PTHR46696:SF4">
    <property type="entry name" value="BIOTIN BIOSYNTHESIS CYTOCHROME P450"/>
    <property type="match status" value="1"/>
</dbReference>
<evidence type="ECO:0000313" key="10">
    <source>
        <dbReference type="EMBL" id="SDX63891.1"/>
    </source>
</evidence>
<dbReference type="PRINTS" id="PR00359">
    <property type="entry name" value="BP450"/>
</dbReference>
<keyword evidence="4 9" id="KW-0479">Metal-binding</keyword>
<dbReference type="GO" id="GO:0036199">
    <property type="term" value="F:cholest-4-en-3-one 26-monooxygenase activity"/>
    <property type="evidence" value="ECO:0007669"/>
    <property type="project" value="TreeGrafter"/>
</dbReference>
<keyword evidence="3 9" id="KW-0349">Heme</keyword>
<dbReference type="Gene3D" id="1.10.630.10">
    <property type="entry name" value="Cytochrome P450"/>
    <property type="match status" value="1"/>
</dbReference>
<comment type="pathway">
    <text evidence="1">Antibiotic biosynthesis; vancomycin biosynthesis.</text>
</comment>
<dbReference type="PROSITE" id="PS00086">
    <property type="entry name" value="CYTOCHROME_P450"/>
    <property type="match status" value="1"/>
</dbReference>
<dbReference type="STRING" id="589385.SAMN05421504_103330"/>
<evidence type="ECO:0000256" key="8">
    <source>
        <dbReference type="ARBA" id="ARBA00055433"/>
    </source>
</evidence>
<keyword evidence="11" id="KW-1185">Reference proteome</keyword>
<dbReference type="AlphaFoldDB" id="A0A1H3DBX0"/>
<dbReference type="InterPro" id="IPR017972">
    <property type="entry name" value="Cyt_P450_CS"/>
</dbReference>
<organism evidence="10 11">
    <name type="scientific">Amycolatopsis xylanica</name>
    <dbReference type="NCBI Taxonomy" id="589385"/>
    <lineage>
        <taxon>Bacteria</taxon>
        <taxon>Bacillati</taxon>
        <taxon>Actinomycetota</taxon>
        <taxon>Actinomycetes</taxon>
        <taxon>Pseudonocardiales</taxon>
        <taxon>Pseudonocardiaceae</taxon>
        <taxon>Amycolatopsis</taxon>
    </lineage>
</organism>
<dbReference type="FunFam" id="1.10.630.10:FF:000018">
    <property type="entry name" value="Cytochrome P450 monooxygenase"/>
    <property type="match status" value="1"/>
</dbReference>
<evidence type="ECO:0000256" key="6">
    <source>
        <dbReference type="ARBA" id="ARBA00023004"/>
    </source>
</evidence>